<feature type="compositionally biased region" description="Polar residues" evidence="1">
    <location>
        <begin position="58"/>
        <end position="67"/>
    </location>
</feature>
<dbReference type="GO" id="GO:0003700">
    <property type="term" value="F:DNA-binding transcription factor activity"/>
    <property type="evidence" value="ECO:0007669"/>
    <property type="project" value="InterPro"/>
</dbReference>
<evidence type="ECO:0000256" key="1">
    <source>
        <dbReference type="SAM" id="MobiDB-lite"/>
    </source>
</evidence>
<evidence type="ECO:0000313" key="3">
    <source>
        <dbReference type="EMBL" id="CAK0779114.1"/>
    </source>
</evidence>
<feature type="region of interest" description="Disordered" evidence="1">
    <location>
        <begin position="717"/>
        <end position="736"/>
    </location>
</feature>
<organism evidence="3 4">
    <name type="scientific">Coccomyxa viridis</name>
    <dbReference type="NCBI Taxonomy" id="1274662"/>
    <lineage>
        <taxon>Eukaryota</taxon>
        <taxon>Viridiplantae</taxon>
        <taxon>Chlorophyta</taxon>
        <taxon>core chlorophytes</taxon>
        <taxon>Trebouxiophyceae</taxon>
        <taxon>Trebouxiophyceae incertae sedis</taxon>
        <taxon>Coccomyxaceae</taxon>
        <taxon>Coccomyxa</taxon>
    </lineage>
</organism>
<evidence type="ECO:0000313" key="4">
    <source>
        <dbReference type="Proteomes" id="UP001314263"/>
    </source>
</evidence>
<feature type="compositionally biased region" description="Polar residues" evidence="1">
    <location>
        <begin position="226"/>
        <end position="246"/>
    </location>
</feature>
<accession>A0AAV1I317</accession>
<proteinExistence type="predicted"/>
<feature type="compositionally biased region" description="Low complexity" evidence="1">
    <location>
        <begin position="298"/>
        <end position="307"/>
    </location>
</feature>
<keyword evidence="4" id="KW-1185">Reference proteome</keyword>
<protein>
    <recommendedName>
        <fullName evidence="2">BZIP domain-containing protein</fullName>
    </recommendedName>
</protein>
<name>A0AAV1I317_9CHLO</name>
<comment type="caution">
    <text evidence="3">The sequence shown here is derived from an EMBL/GenBank/DDBJ whole genome shotgun (WGS) entry which is preliminary data.</text>
</comment>
<dbReference type="EMBL" id="CAUYUE010000005">
    <property type="protein sequence ID" value="CAK0779114.1"/>
    <property type="molecule type" value="Genomic_DNA"/>
</dbReference>
<evidence type="ECO:0000259" key="2">
    <source>
        <dbReference type="PROSITE" id="PS00036"/>
    </source>
</evidence>
<feature type="region of interest" description="Disordered" evidence="1">
    <location>
        <begin position="175"/>
        <end position="350"/>
    </location>
</feature>
<feature type="compositionally biased region" description="Basic and acidic residues" evidence="1">
    <location>
        <begin position="318"/>
        <end position="350"/>
    </location>
</feature>
<dbReference type="Proteomes" id="UP001314263">
    <property type="component" value="Unassembled WGS sequence"/>
</dbReference>
<feature type="compositionally biased region" description="Low complexity" evidence="1">
    <location>
        <begin position="1"/>
        <end position="28"/>
    </location>
</feature>
<dbReference type="CDD" id="cd14688">
    <property type="entry name" value="bZIP_YAP"/>
    <property type="match status" value="1"/>
</dbReference>
<feature type="region of interest" description="Disordered" evidence="1">
    <location>
        <begin position="1"/>
        <end position="67"/>
    </location>
</feature>
<reference evidence="3 4" key="1">
    <citation type="submission" date="2023-10" db="EMBL/GenBank/DDBJ databases">
        <authorList>
            <person name="Maclean D."/>
            <person name="Macfadyen A."/>
        </authorList>
    </citation>
    <scope>NUCLEOTIDE SEQUENCE [LARGE SCALE GENOMIC DNA]</scope>
</reference>
<dbReference type="PROSITE" id="PS00036">
    <property type="entry name" value="BZIP_BASIC"/>
    <property type="match status" value="1"/>
</dbReference>
<feature type="compositionally biased region" description="Polar residues" evidence="1">
    <location>
        <begin position="279"/>
        <end position="293"/>
    </location>
</feature>
<dbReference type="InterPro" id="IPR004827">
    <property type="entry name" value="bZIP"/>
</dbReference>
<gene>
    <name evidence="3" type="ORF">CVIRNUC_004698</name>
</gene>
<sequence length="736" mass="80232">MSGINIPPSIFAASAPPFTTAAQPASTSEEGWKESKLKGLQSWQDMPPALSWQPDGSLPNSSTPMSDLSSLGLNSIASKQSLGERVSLASKQMALSVLDILATKPPGPVDSKPDRAGLLGADATSAASDAKADMHSELSVRDMPELAAGELPHPVSVPTFPPLLSASFSSLPEPPPPLQVAPLTDNRSPVPVPASRRFSFGLGSPRSAFSAEDFPPRSPGLRSHSLDPSYSRELQSAGRQPGSPSMNVDGYGRRTTRASTGALPPVAHQGSLRIEVAPSTPQSSGSLGSQAPSPTVDGGPSATSGRSGARRGRGPGVGEKRKSKKDDLRSKNREAQRRFREKQKAKLDMLEEKQAEVEHYRGRLERVQREYEERLHGTATELQRLQLEKTLLQVRESRIVDMVGQLNRARSQGVSAAERSALLDSITAEAGRVRSGREAETTASVLGKVLDYIKVDDFQGAESLQGHETRARVVEALKITSHTLQAQRSQEGTIVTVKDLINLPRESFLTLYTSCVREMVQLVKGCPNADPRLQNPGARFASDTERRLQSLVRETRALMCCFAAVDPREACLQQLRHTEDWSPVDQDADRAQCHAAWAALRLSAEQAEAIREAHSHFLARQRALAQQRCQALPYLQKALYSSCDLATHNYMGIHEAEAKVRGSMDEECDNICRLSCFVVSRVLTDWQVALLYVRTYPWAAHVMGIIETVVNEDLQEEPEPLQRQMSGGDMNLDDTV</sequence>
<dbReference type="AlphaFoldDB" id="A0AAV1I317"/>
<feature type="domain" description="BZIP" evidence="2">
    <location>
        <begin position="329"/>
        <end position="342"/>
    </location>
</feature>